<reference evidence="1 2" key="1">
    <citation type="submission" date="2016-10" db="EMBL/GenBank/DDBJ databases">
        <authorList>
            <person name="de Groot N.N."/>
        </authorList>
    </citation>
    <scope>NUCLEOTIDE SEQUENCE [LARGE SCALE GENOMIC DNA]</scope>
    <source>
        <strain evidence="1 2">Nm22</strain>
    </source>
</reference>
<dbReference type="EMBL" id="FOCP01000012">
    <property type="protein sequence ID" value="SEN27487.1"/>
    <property type="molecule type" value="Genomic_DNA"/>
</dbReference>
<sequence>MKKERCVIHPPSIHGSIVQLFENIWFVKGQLKMAMFLPMHISRSMTVIKENDELVLINPIRLSESGMQALESLGKISTVIRIGGFHGRDDAFYKSQYHATVYALKGHVYTHKISNLPDDFETGYMQADVVLDVGDRLPITNASLIWFQSARPPEAVLRLEQNGGILITADSLQNTPHPDEYHNWLAKVMMKTLGFFHPYHIGPGWLKYSGVDSREVSDLLSYEFNHVLPGHGDPVIGNAREKYRPALESVV</sequence>
<dbReference type="InterPro" id="IPR036866">
    <property type="entry name" value="RibonucZ/Hydroxyglut_hydro"/>
</dbReference>
<dbReference type="Proteomes" id="UP000199459">
    <property type="component" value="Unassembled WGS sequence"/>
</dbReference>
<name>A0A1H8F8F5_9PROT</name>
<protein>
    <recommendedName>
        <fullName evidence="3">Metallo-beta-lactamase domain-containing protein</fullName>
    </recommendedName>
</protein>
<dbReference type="OrthoDB" id="819793at2"/>
<dbReference type="STRING" id="917.SAMN05216326_10970"/>
<evidence type="ECO:0000313" key="2">
    <source>
        <dbReference type="Proteomes" id="UP000199459"/>
    </source>
</evidence>
<dbReference type="AlphaFoldDB" id="A0A1H8F8F5"/>
<evidence type="ECO:0000313" key="1">
    <source>
        <dbReference type="EMBL" id="SEN27487.1"/>
    </source>
</evidence>
<dbReference type="Gene3D" id="3.60.15.10">
    <property type="entry name" value="Ribonuclease Z/Hydroxyacylglutathione hydrolase-like"/>
    <property type="match status" value="1"/>
</dbReference>
<proteinExistence type="predicted"/>
<evidence type="ECO:0008006" key="3">
    <source>
        <dbReference type="Google" id="ProtNLM"/>
    </source>
</evidence>
<organism evidence="1 2">
    <name type="scientific">Nitrosomonas marina</name>
    <dbReference type="NCBI Taxonomy" id="917"/>
    <lineage>
        <taxon>Bacteria</taxon>
        <taxon>Pseudomonadati</taxon>
        <taxon>Pseudomonadota</taxon>
        <taxon>Betaproteobacteria</taxon>
        <taxon>Nitrosomonadales</taxon>
        <taxon>Nitrosomonadaceae</taxon>
        <taxon>Nitrosomonas</taxon>
    </lineage>
</organism>
<gene>
    <name evidence="1" type="ORF">SAMN05216325_11226</name>
</gene>
<dbReference type="SUPFAM" id="SSF56281">
    <property type="entry name" value="Metallo-hydrolase/oxidoreductase"/>
    <property type="match status" value="1"/>
</dbReference>
<accession>A0A1H8F8F5</accession>
<dbReference type="RefSeq" id="WP_090631956.1">
    <property type="nucleotide sequence ID" value="NZ_FOCP01000012.1"/>
</dbReference>